<gene>
    <name evidence="1" type="ORF">SAMN04488024_101521</name>
</gene>
<evidence type="ECO:0000313" key="2">
    <source>
        <dbReference type="Proteomes" id="UP000199455"/>
    </source>
</evidence>
<dbReference type="STRING" id="390242.SAMN04488024_101521"/>
<evidence type="ECO:0000313" key="1">
    <source>
        <dbReference type="EMBL" id="SDC20847.1"/>
    </source>
</evidence>
<sequence>MSFKDCTLNKEYIELESSLLNKDAELPEDVVKIKFKYRSTYLFEVIRHEVIINLIRLNVENLEKQIFYIIPWDDDKVYEFRFDENILDDYIKFMYTPEIVKEITPPRSVFGIQHASIHIINKEKSIVVVADRYCDVLYFYSNSAIINIEGNLVEYIEM</sequence>
<proteinExistence type="predicted"/>
<dbReference type="Proteomes" id="UP000199455">
    <property type="component" value="Unassembled WGS sequence"/>
</dbReference>
<protein>
    <submittedName>
        <fullName evidence="1">Uncharacterized protein</fullName>
    </submittedName>
</protein>
<reference evidence="2" key="1">
    <citation type="submission" date="2016-10" db="EMBL/GenBank/DDBJ databases">
        <authorList>
            <person name="Varghese N."/>
            <person name="Submissions S."/>
        </authorList>
    </citation>
    <scope>NUCLEOTIDE SEQUENCE [LARGE SCALE GENOMIC DNA]</scope>
    <source>
        <strain evidence="2">DSM 18609</strain>
    </source>
</reference>
<keyword evidence="2" id="KW-1185">Reference proteome</keyword>
<dbReference type="EMBL" id="FMZH01000001">
    <property type="protein sequence ID" value="SDC20847.1"/>
    <property type="molecule type" value="Genomic_DNA"/>
</dbReference>
<organism evidence="1 2">
    <name type="scientific">Pedobacter soli</name>
    <dbReference type="NCBI Taxonomy" id="390242"/>
    <lineage>
        <taxon>Bacteria</taxon>
        <taxon>Pseudomonadati</taxon>
        <taxon>Bacteroidota</taxon>
        <taxon>Sphingobacteriia</taxon>
        <taxon>Sphingobacteriales</taxon>
        <taxon>Sphingobacteriaceae</taxon>
        <taxon>Pedobacter</taxon>
    </lineage>
</organism>
<dbReference type="AlphaFoldDB" id="A0A1G6JQ74"/>
<accession>A0A1G6JQ74</accession>
<dbReference type="RefSeq" id="WP_090764169.1">
    <property type="nucleotide sequence ID" value="NZ_FMZH01000001.1"/>
</dbReference>
<name>A0A1G6JQ74_9SPHI</name>